<gene>
    <name evidence="2" type="ORF">CR103_13570</name>
</gene>
<organism evidence="2 3">
    <name type="scientific">Massilia psychrophila</name>
    <dbReference type="NCBI Taxonomy" id="1603353"/>
    <lineage>
        <taxon>Bacteria</taxon>
        <taxon>Pseudomonadati</taxon>
        <taxon>Pseudomonadota</taxon>
        <taxon>Betaproteobacteria</taxon>
        <taxon>Burkholderiales</taxon>
        <taxon>Oxalobacteraceae</taxon>
        <taxon>Telluria group</taxon>
        <taxon>Massilia</taxon>
    </lineage>
</organism>
<evidence type="ECO:0000313" key="2">
    <source>
        <dbReference type="EMBL" id="PIL39230.1"/>
    </source>
</evidence>
<reference evidence="2 3" key="1">
    <citation type="submission" date="2017-10" db="EMBL/GenBank/DDBJ databases">
        <title>Massilia psychrophilum sp. nov., a novel purple-pigmented bacterium isolated from Tianshan glacier, Xinjiang Municipality, China.</title>
        <authorList>
            <person name="Wang H."/>
        </authorList>
    </citation>
    <scope>NUCLEOTIDE SEQUENCE [LARGE SCALE GENOMIC DNA]</scope>
    <source>
        <strain evidence="2 3">JCM 30813</strain>
    </source>
</reference>
<feature type="compositionally biased region" description="Polar residues" evidence="1">
    <location>
        <begin position="1"/>
        <end position="18"/>
    </location>
</feature>
<accession>A0A2G8SZL0</accession>
<feature type="region of interest" description="Disordered" evidence="1">
    <location>
        <begin position="1"/>
        <end position="26"/>
    </location>
</feature>
<evidence type="ECO:0000313" key="3">
    <source>
        <dbReference type="Proteomes" id="UP000228593"/>
    </source>
</evidence>
<dbReference type="AlphaFoldDB" id="A0A2G8SZL0"/>
<dbReference type="OrthoDB" id="7619731at2"/>
<dbReference type="Proteomes" id="UP000228593">
    <property type="component" value="Unassembled WGS sequence"/>
</dbReference>
<dbReference type="RefSeq" id="WP_099916529.1">
    <property type="nucleotide sequence ID" value="NZ_BMHS01000025.1"/>
</dbReference>
<comment type="caution">
    <text evidence="2">The sequence shown here is derived from an EMBL/GenBank/DDBJ whole genome shotgun (WGS) entry which is preliminary data.</text>
</comment>
<name>A0A2G8SZL0_9BURK</name>
<protein>
    <submittedName>
        <fullName evidence="2">Uncharacterized protein</fullName>
    </submittedName>
</protein>
<keyword evidence="3" id="KW-1185">Reference proteome</keyword>
<dbReference type="EMBL" id="PDOB01000021">
    <property type="protein sequence ID" value="PIL39230.1"/>
    <property type="molecule type" value="Genomic_DNA"/>
</dbReference>
<evidence type="ECO:0000256" key="1">
    <source>
        <dbReference type="SAM" id="MobiDB-lite"/>
    </source>
</evidence>
<sequence length="103" mass="11644">MAEATASSSTPNRRQQAMIQPGDVDSEMLETWMRSDQLDPAQLAHGVVSKPEAARRGRFAPRLAHRHNLKSFLMTLYVSLGESKGAAQRERLLPYVRRELKLK</sequence>
<proteinExistence type="predicted"/>